<evidence type="ECO:0000256" key="1">
    <source>
        <dbReference type="ARBA" id="ARBA00023012"/>
    </source>
</evidence>
<dbReference type="GO" id="GO:0000160">
    <property type="term" value="P:phosphorelay signal transduction system"/>
    <property type="evidence" value="ECO:0007669"/>
    <property type="project" value="UniProtKB-KW"/>
</dbReference>
<dbReference type="SMART" id="SM00073">
    <property type="entry name" value="HPT"/>
    <property type="match status" value="1"/>
</dbReference>
<dbReference type="Pfam" id="PF01627">
    <property type="entry name" value="Hpt"/>
    <property type="match status" value="1"/>
</dbReference>
<organism evidence="5 6">
    <name type="scientific">Parahaliea maris</name>
    <dbReference type="NCBI Taxonomy" id="2716870"/>
    <lineage>
        <taxon>Bacteria</taxon>
        <taxon>Pseudomonadati</taxon>
        <taxon>Pseudomonadota</taxon>
        <taxon>Gammaproteobacteria</taxon>
        <taxon>Cellvibrionales</taxon>
        <taxon>Halieaceae</taxon>
        <taxon>Parahaliea</taxon>
    </lineage>
</organism>
<dbReference type="PROSITE" id="PS50894">
    <property type="entry name" value="HPT"/>
    <property type="match status" value="1"/>
</dbReference>
<evidence type="ECO:0000313" key="6">
    <source>
        <dbReference type="Proteomes" id="UP000321039"/>
    </source>
</evidence>
<dbReference type="Proteomes" id="UP000321039">
    <property type="component" value="Unassembled WGS sequence"/>
</dbReference>
<keyword evidence="1" id="KW-0902">Two-component regulatory system</keyword>
<evidence type="ECO:0000256" key="3">
    <source>
        <dbReference type="SAM" id="MobiDB-lite"/>
    </source>
</evidence>
<dbReference type="Pfam" id="PF26379">
    <property type="entry name" value="FimL_2nd"/>
    <property type="match status" value="1"/>
</dbReference>
<dbReference type="SUPFAM" id="SSF47226">
    <property type="entry name" value="Histidine-containing phosphotransfer domain, HPT domain"/>
    <property type="match status" value="2"/>
</dbReference>
<sequence length="817" mass="90390">MTSKTDIVSLKWVIGLMNKQAENAEQALVEYSKDMSQKKPLLQCMWAVHQITSTLRALGIKKGEMLSIEMERSLNFLYKDRVQGERRKLTMGGLMQAFKILPAYLAHVQTSRLDTGQGLEQYVNDLRRWVGERPRPQAFFFHMDIPEGLGITAGASPASDEEIRSRANVMLALYLEMAKSALRKRNVGESMKTVARIARKMQSLFVGTEPERFWFTQVGLCEGIAGGLIVPDECIAQVFKTGAFMIKYARENGGEVDPSVDYNAYLQQMLYYIASCRAKPVHIANIREVFGIDDNTLEESQRGLIHIDALVTALSSALEHLNAAADFINANDLNAIKASSEADGAEVVDHVEQAMFRLTAAGHDAHADSLQSVYNKLQSLYRGDYRNDEVKLDQAITSIVRGIVDVKLDVEYKLEHGVCSSFSSREFELRESVVKATFGQMALVENHLHAILRGKALANALKRKPFGMEDTLKLTHALHRYLNKTDKGHAELRKAVFDADNGEADLDLLYDLACKFEAQLDKTPERKAMSISIQLLSEIAGALTFAGMEREGNVMEQCRRWLEAASKAGCVHEDEAFRCFADAFAQIELHLQRTLIDPLDDTAHMIAFAEQRAAELDRYGAELSAGAAVAVPETGAEETASVAAAPARNYVEDRDIPPEFREVFLEESEEIVEELARLMTVWELDPEANDHLKDIRRHFHTFKGNGRAVGANVLGELGWSAQDLLDRVLDGDIAPDDKLQALLRDVVDALPGLVASFGDAAGFDVTTTRELTNRCFRMAENGVDDLASDMPQLDDAGVPPATGPGSETSALHPAGHS</sequence>
<name>A0A5C9A1S2_9GAMM</name>
<gene>
    <name evidence="5" type="ORF">FV139_08750</name>
</gene>
<dbReference type="InterPro" id="IPR036641">
    <property type="entry name" value="HPT_dom_sf"/>
</dbReference>
<comment type="caution">
    <text evidence="5">The sequence shown here is derived from an EMBL/GenBank/DDBJ whole genome shotgun (WGS) entry which is preliminary data.</text>
</comment>
<keyword evidence="2" id="KW-0597">Phosphoprotein</keyword>
<dbReference type="Gene3D" id="1.20.120.160">
    <property type="entry name" value="HPT domain"/>
    <property type="match status" value="1"/>
</dbReference>
<dbReference type="PANTHER" id="PTHR43395">
    <property type="entry name" value="SENSOR HISTIDINE KINASE CHEA"/>
    <property type="match status" value="1"/>
</dbReference>
<feature type="region of interest" description="Disordered" evidence="3">
    <location>
        <begin position="786"/>
        <end position="817"/>
    </location>
</feature>
<dbReference type="RefSeq" id="WP_148068064.1">
    <property type="nucleotide sequence ID" value="NZ_VRZA01000003.1"/>
</dbReference>
<evidence type="ECO:0000256" key="2">
    <source>
        <dbReference type="PROSITE-ProRule" id="PRU00110"/>
    </source>
</evidence>
<feature type="modified residue" description="Phosphohistidine" evidence="2">
    <location>
        <position position="700"/>
    </location>
</feature>
<dbReference type="InterPro" id="IPR051315">
    <property type="entry name" value="Bact_Chemotaxis_CheA"/>
</dbReference>
<reference evidence="5 6" key="1">
    <citation type="submission" date="2019-08" db="EMBL/GenBank/DDBJ databases">
        <title>Parahaliea maris sp. nov., isolated from the surface seawater.</title>
        <authorList>
            <person name="Liu Y."/>
        </authorList>
    </citation>
    <scope>NUCLEOTIDE SEQUENCE [LARGE SCALE GENOMIC DNA]</scope>
    <source>
        <strain evidence="5 6">HSLHS9</strain>
    </source>
</reference>
<keyword evidence="6" id="KW-1185">Reference proteome</keyword>
<accession>A0A5C9A1S2</accession>
<evidence type="ECO:0000259" key="4">
    <source>
        <dbReference type="PROSITE" id="PS50894"/>
    </source>
</evidence>
<feature type="domain" description="HPt" evidence="4">
    <location>
        <begin position="653"/>
        <end position="757"/>
    </location>
</feature>
<dbReference type="AlphaFoldDB" id="A0A5C9A1S2"/>
<protein>
    <recommendedName>
        <fullName evidence="4">HPt domain-containing protein</fullName>
    </recommendedName>
</protein>
<dbReference type="EMBL" id="VRZA01000003">
    <property type="protein sequence ID" value="TXS93720.1"/>
    <property type="molecule type" value="Genomic_DNA"/>
</dbReference>
<evidence type="ECO:0000313" key="5">
    <source>
        <dbReference type="EMBL" id="TXS93720.1"/>
    </source>
</evidence>
<dbReference type="InterPro" id="IPR008207">
    <property type="entry name" value="Sig_transdc_His_kin_Hpt_dom"/>
</dbReference>
<proteinExistence type="predicted"/>
<dbReference type="InterPro" id="IPR058661">
    <property type="entry name" value="FimL_2nd"/>
</dbReference>
<dbReference type="PANTHER" id="PTHR43395:SF10">
    <property type="entry name" value="CHEMOTAXIS PROTEIN CHEA"/>
    <property type="match status" value="1"/>
</dbReference>
<dbReference type="GO" id="GO:0004672">
    <property type="term" value="F:protein kinase activity"/>
    <property type="evidence" value="ECO:0007669"/>
    <property type="project" value="UniProtKB-ARBA"/>
</dbReference>